<evidence type="ECO:0000313" key="2">
    <source>
        <dbReference type="Proteomes" id="UP000268007"/>
    </source>
</evidence>
<dbReference type="AlphaFoldDB" id="A0A495IV81"/>
<reference evidence="1 2" key="1">
    <citation type="submission" date="2018-10" db="EMBL/GenBank/DDBJ databases">
        <title>Genomic Encyclopedia of Archaeal and Bacterial Type Strains, Phase II (KMG-II): from individual species to whole genera.</title>
        <authorList>
            <person name="Goeker M."/>
        </authorList>
    </citation>
    <scope>NUCLEOTIDE SEQUENCE [LARGE SCALE GENOMIC DNA]</scope>
    <source>
        <strain evidence="1 2">DSM 18602</strain>
    </source>
</reference>
<dbReference type="EMBL" id="RBKU01000001">
    <property type="protein sequence ID" value="RKR80666.1"/>
    <property type="molecule type" value="Genomic_DNA"/>
</dbReference>
<organism evidence="1 2">
    <name type="scientific">Mucilaginibacter gracilis</name>
    <dbReference type="NCBI Taxonomy" id="423350"/>
    <lineage>
        <taxon>Bacteria</taxon>
        <taxon>Pseudomonadati</taxon>
        <taxon>Bacteroidota</taxon>
        <taxon>Sphingobacteriia</taxon>
        <taxon>Sphingobacteriales</taxon>
        <taxon>Sphingobacteriaceae</taxon>
        <taxon>Mucilaginibacter</taxon>
    </lineage>
</organism>
<gene>
    <name evidence="1" type="ORF">BDD43_0798</name>
</gene>
<protein>
    <submittedName>
        <fullName evidence="1">Uncharacterized protein</fullName>
    </submittedName>
</protein>
<evidence type="ECO:0000313" key="1">
    <source>
        <dbReference type="EMBL" id="RKR80666.1"/>
    </source>
</evidence>
<keyword evidence="2" id="KW-1185">Reference proteome</keyword>
<name>A0A495IV81_9SPHI</name>
<accession>A0A495IV81</accession>
<comment type="caution">
    <text evidence="1">The sequence shown here is derived from an EMBL/GenBank/DDBJ whole genome shotgun (WGS) entry which is preliminary data.</text>
</comment>
<sequence length="29" mass="3216">MKDSKPYKLQSIATGNKDRLAALPFEVPP</sequence>
<dbReference type="Proteomes" id="UP000268007">
    <property type="component" value="Unassembled WGS sequence"/>
</dbReference>
<proteinExistence type="predicted"/>